<evidence type="ECO:0000313" key="2">
    <source>
        <dbReference type="Proteomes" id="UP000706031"/>
    </source>
</evidence>
<organism evidence="1 2">
    <name type="scientific">Paenibacillus cucumis</name>
    <name type="common">ex Kampfer et al. 2016</name>
    <dbReference type="NCBI Taxonomy" id="1776858"/>
    <lineage>
        <taxon>Bacteria</taxon>
        <taxon>Bacillati</taxon>
        <taxon>Bacillota</taxon>
        <taxon>Bacilli</taxon>
        <taxon>Bacillales</taxon>
        <taxon>Paenibacillaceae</taxon>
        <taxon>Paenibacillus</taxon>
    </lineage>
</organism>
<gene>
    <name evidence="1" type="ORF">H7T88_18655</name>
</gene>
<comment type="caution">
    <text evidence="1">The sequence shown here is derived from an EMBL/GenBank/DDBJ whole genome shotgun (WGS) entry which is preliminary data.</text>
</comment>
<dbReference type="EMBL" id="JACLIC010000031">
    <property type="protein sequence ID" value="MBY0205248.1"/>
    <property type="molecule type" value="Genomic_DNA"/>
</dbReference>
<evidence type="ECO:0000313" key="1">
    <source>
        <dbReference type="EMBL" id="MBY0205248.1"/>
    </source>
</evidence>
<dbReference type="RefSeq" id="WP_221789757.1">
    <property type="nucleotide sequence ID" value="NZ_JACLIC010000031.1"/>
</dbReference>
<reference evidence="1 2" key="1">
    <citation type="submission" date="2020-08" db="EMBL/GenBank/DDBJ databases">
        <title>Fungal Genomes of the International Space Station.</title>
        <authorList>
            <person name="Seuylemezian A."/>
            <person name="Singh N.K."/>
            <person name="Wood J."/>
            <person name="Venkateswaran K."/>
        </authorList>
    </citation>
    <scope>NUCLEOTIDE SEQUENCE [LARGE SCALE GENOMIC DNA]</scope>
    <source>
        <strain evidence="1 2">S/N-304-OC-R4</strain>
    </source>
</reference>
<sequence>MELTQEQKNIMIEARLLEYRGRLFNIEMDMVAAEAADDHDAHHELQQSAEGLKKAYRAVEGMIQRADTTDTTA</sequence>
<keyword evidence="2" id="KW-1185">Reference proteome</keyword>
<name>A0ABS7KM40_9BACL</name>
<protein>
    <submittedName>
        <fullName evidence="1">Uncharacterized protein</fullName>
    </submittedName>
</protein>
<proteinExistence type="predicted"/>
<dbReference type="Proteomes" id="UP000706031">
    <property type="component" value="Unassembled WGS sequence"/>
</dbReference>
<accession>A0ABS7KM40</accession>